<evidence type="ECO:0000313" key="2">
    <source>
        <dbReference type="EMBL" id="ORC89504.1"/>
    </source>
</evidence>
<sequence>AQSVEESAKDVVLRKEKRLRYIESHINATRNSTFINLFKLRRERTLLSSNTELAKSAAEEANNMCQQIETVIKKKRAGTLNESDLAGNLTEGLLKNATDAVQKVRDAVGKLRRSASTLRELGNSCYDAFDKLNSLIWAHKPALKRYLIAIAAAEEQNVSMTKQWMVARKSKRKQEKAKKLMKRALYAGQEALGSEMEANSQAVSAENKMRKLENRIHWVKALFQISSPTKATVPMDDSQDVRDNRTPEEVTKLPEGNESPDVPEVTEVTTKKPEMTEAREEPKVPEVRDVPQVPEVTTEGPKTTEGSHTAGNVDGAVTTPSGTVHSKDVLRTIAARLSDSSSSPALVHSPLLLLLVSMCVLGCTAVF</sequence>
<comment type="caution">
    <text evidence="2">The sequence shown here is derived from an EMBL/GenBank/DDBJ whole genome shotgun (WGS) entry which is preliminary data.</text>
</comment>
<feature type="compositionally biased region" description="Basic and acidic residues" evidence="1">
    <location>
        <begin position="239"/>
        <end position="252"/>
    </location>
</feature>
<accession>A0A1X0NXU4</accession>
<protein>
    <submittedName>
        <fullName evidence="2">Uncharacterized protein</fullName>
    </submittedName>
</protein>
<dbReference type="AlphaFoldDB" id="A0A1X0NXU4"/>
<feature type="non-terminal residue" evidence="2">
    <location>
        <position position="1"/>
    </location>
</feature>
<dbReference type="Proteomes" id="UP000192257">
    <property type="component" value="Unassembled WGS sequence"/>
</dbReference>
<dbReference type="RefSeq" id="XP_028883570.1">
    <property type="nucleotide sequence ID" value="XM_029025254.1"/>
</dbReference>
<evidence type="ECO:0000313" key="3">
    <source>
        <dbReference type="Proteomes" id="UP000192257"/>
    </source>
</evidence>
<feature type="region of interest" description="Disordered" evidence="1">
    <location>
        <begin position="230"/>
        <end position="323"/>
    </location>
</feature>
<gene>
    <name evidence="2" type="ORF">TM35_000122790</name>
</gene>
<dbReference type="EMBL" id="NBCO01000012">
    <property type="protein sequence ID" value="ORC89504.1"/>
    <property type="molecule type" value="Genomic_DNA"/>
</dbReference>
<dbReference type="GeneID" id="39985034"/>
<organism evidence="2 3">
    <name type="scientific">Trypanosoma theileri</name>
    <dbReference type="NCBI Taxonomy" id="67003"/>
    <lineage>
        <taxon>Eukaryota</taxon>
        <taxon>Discoba</taxon>
        <taxon>Euglenozoa</taxon>
        <taxon>Kinetoplastea</taxon>
        <taxon>Metakinetoplastina</taxon>
        <taxon>Trypanosomatida</taxon>
        <taxon>Trypanosomatidae</taxon>
        <taxon>Trypanosoma</taxon>
    </lineage>
</organism>
<reference evidence="2 3" key="1">
    <citation type="submission" date="2017-03" db="EMBL/GenBank/DDBJ databases">
        <title>An alternative strategy for trypanosome survival in the mammalian bloodstream revealed through genome and transcriptome analysis of the ubiquitous bovine parasite Trypanosoma (Megatrypanum) theileri.</title>
        <authorList>
            <person name="Kelly S."/>
            <person name="Ivens A."/>
            <person name="Mott A."/>
            <person name="O'Neill E."/>
            <person name="Emms D."/>
            <person name="Macleod O."/>
            <person name="Voorheis P."/>
            <person name="Matthews J."/>
            <person name="Matthews K."/>
            <person name="Carrington M."/>
        </authorList>
    </citation>
    <scope>NUCLEOTIDE SEQUENCE [LARGE SCALE GENOMIC DNA]</scope>
    <source>
        <strain evidence="2">Edinburgh</strain>
    </source>
</reference>
<dbReference type="VEuPathDB" id="TriTrypDB:TM35_000122790"/>
<name>A0A1X0NXU4_9TRYP</name>
<evidence type="ECO:0000256" key="1">
    <source>
        <dbReference type="SAM" id="MobiDB-lite"/>
    </source>
</evidence>
<proteinExistence type="predicted"/>
<keyword evidence="3" id="KW-1185">Reference proteome</keyword>
<feature type="compositionally biased region" description="Polar residues" evidence="1">
    <location>
        <begin position="300"/>
        <end position="310"/>
    </location>
</feature>
<feature type="compositionally biased region" description="Basic and acidic residues" evidence="1">
    <location>
        <begin position="269"/>
        <end position="289"/>
    </location>
</feature>